<name>A0A150LD10_9BACI</name>
<organism evidence="5 6">
    <name type="scientific">Caldibacillus debilis</name>
    <dbReference type="NCBI Taxonomy" id="301148"/>
    <lineage>
        <taxon>Bacteria</taxon>
        <taxon>Bacillati</taxon>
        <taxon>Bacillota</taxon>
        <taxon>Bacilli</taxon>
        <taxon>Bacillales</taxon>
        <taxon>Bacillaceae</taxon>
        <taxon>Caldibacillus</taxon>
    </lineage>
</organism>
<dbReference type="GO" id="GO:0005524">
    <property type="term" value="F:ATP binding"/>
    <property type="evidence" value="ECO:0007669"/>
    <property type="project" value="UniProtKB-KW"/>
</dbReference>
<evidence type="ECO:0000256" key="1">
    <source>
        <dbReference type="ARBA" id="ARBA00022448"/>
    </source>
</evidence>
<sequence>MEVKNLRFKYPKAKKYVLKDVSFKCKKGKLKVIAGLNGSGKTTLFDCITRVLTPESGSIDFLDTKEILYLTQTIYFSLVIKGKDLAKYISVLNDEPLDYKSEDFRGQLTDREKERFEHLMDLKIGKMSVGERRWLFITLLSAIDRSVYFFDEPVSGVDPSSRRRIFARINRLIADGKLCLISTHQLQDLTHVDCHFILLHNGTILYEGDFQEWLKTHQSNDPDEVFERMTSGMGSDV</sequence>
<dbReference type="PANTHER" id="PTHR42939:SF1">
    <property type="entry name" value="ABC TRANSPORTER ATP-BINDING PROTEIN ALBC-RELATED"/>
    <property type="match status" value="1"/>
</dbReference>
<dbReference type="InterPro" id="IPR027417">
    <property type="entry name" value="P-loop_NTPase"/>
</dbReference>
<feature type="domain" description="ABC transporter" evidence="4">
    <location>
        <begin position="1"/>
        <end position="226"/>
    </location>
</feature>
<accession>A0A150LD10</accession>
<protein>
    <recommendedName>
        <fullName evidence="4">ABC transporter domain-containing protein</fullName>
    </recommendedName>
</protein>
<dbReference type="Pfam" id="PF00005">
    <property type="entry name" value="ABC_tran"/>
    <property type="match status" value="1"/>
</dbReference>
<dbReference type="RefSeq" id="WP_061569866.1">
    <property type="nucleotide sequence ID" value="NZ_LQYT01000121.1"/>
</dbReference>
<dbReference type="AlphaFoldDB" id="A0A150LD10"/>
<evidence type="ECO:0000313" key="6">
    <source>
        <dbReference type="Proteomes" id="UP000075683"/>
    </source>
</evidence>
<dbReference type="InterPro" id="IPR051782">
    <property type="entry name" value="ABC_Transporter_VariousFunc"/>
</dbReference>
<dbReference type="EMBL" id="LQYT01000121">
    <property type="protein sequence ID" value="KYD10135.1"/>
    <property type="molecule type" value="Genomic_DNA"/>
</dbReference>
<dbReference type="OrthoDB" id="2968466at2"/>
<comment type="caution">
    <text evidence="5">The sequence shown here is derived from an EMBL/GenBank/DDBJ whole genome shotgun (WGS) entry which is preliminary data.</text>
</comment>
<keyword evidence="2" id="KW-0547">Nucleotide-binding</keyword>
<evidence type="ECO:0000256" key="3">
    <source>
        <dbReference type="ARBA" id="ARBA00022840"/>
    </source>
</evidence>
<dbReference type="STRING" id="301148.B4135_3614"/>
<gene>
    <name evidence="5" type="ORF">B4135_3614</name>
</gene>
<dbReference type="GO" id="GO:0016887">
    <property type="term" value="F:ATP hydrolysis activity"/>
    <property type="evidence" value="ECO:0007669"/>
    <property type="project" value="InterPro"/>
</dbReference>
<dbReference type="PANTHER" id="PTHR42939">
    <property type="entry name" value="ABC TRANSPORTER ATP-BINDING PROTEIN ALBC-RELATED"/>
    <property type="match status" value="1"/>
</dbReference>
<dbReference type="PROSITE" id="PS50893">
    <property type="entry name" value="ABC_TRANSPORTER_2"/>
    <property type="match status" value="1"/>
</dbReference>
<dbReference type="InterPro" id="IPR003439">
    <property type="entry name" value="ABC_transporter-like_ATP-bd"/>
</dbReference>
<evidence type="ECO:0000259" key="4">
    <source>
        <dbReference type="PROSITE" id="PS50893"/>
    </source>
</evidence>
<keyword evidence="1" id="KW-0813">Transport</keyword>
<dbReference type="Gene3D" id="3.40.50.300">
    <property type="entry name" value="P-loop containing nucleotide triphosphate hydrolases"/>
    <property type="match status" value="1"/>
</dbReference>
<proteinExistence type="predicted"/>
<dbReference type="Proteomes" id="UP000075683">
    <property type="component" value="Unassembled WGS sequence"/>
</dbReference>
<evidence type="ECO:0000256" key="2">
    <source>
        <dbReference type="ARBA" id="ARBA00022741"/>
    </source>
</evidence>
<keyword evidence="3" id="KW-0067">ATP-binding</keyword>
<reference evidence="5 6" key="1">
    <citation type="submission" date="2016-01" db="EMBL/GenBank/DDBJ databases">
        <title>Draft Genome Sequences of Seven Thermophilic Sporeformers Isolated from Foods.</title>
        <authorList>
            <person name="Berendsen E.M."/>
            <person name="Wells-Bennik M.H."/>
            <person name="Krawcyk A.O."/>
            <person name="De Jong A."/>
            <person name="Holsappel S."/>
            <person name="Eijlander R.T."/>
            <person name="Kuipers O.P."/>
        </authorList>
    </citation>
    <scope>NUCLEOTIDE SEQUENCE [LARGE SCALE GENOMIC DNA]</scope>
    <source>
        <strain evidence="5 6">B4135</strain>
    </source>
</reference>
<evidence type="ECO:0000313" key="5">
    <source>
        <dbReference type="EMBL" id="KYD10135.1"/>
    </source>
</evidence>
<dbReference type="SUPFAM" id="SSF52540">
    <property type="entry name" value="P-loop containing nucleoside triphosphate hydrolases"/>
    <property type="match status" value="1"/>
</dbReference>